<keyword evidence="1" id="KW-1133">Transmembrane helix</keyword>
<dbReference type="RefSeq" id="WP_141894875.1">
    <property type="nucleotide sequence ID" value="NZ_BAABLH010000002.1"/>
</dbReference>
<proteinExistence type="predicted"/>
<keyword evidence="3" id="KW-1185">Reference proteome</keyword>
<keyword evidence="1" id="KW-0812">Transmembrane</keyword>
<dbReference type="Proteomes" id="UP000320235">
    <property type="component" value="Unassembled WGS sequence"/>
</dbReference>
<accession>A0A543EU66</accession>
<organism evidence="2 3">
    <name type="scientific">Microbacterium kyungheense</name>
    <dbReference type="NCBI Taxonomy" id="1263636"/>
    <lineage>
        <taxon>Bacteria</taxon>
        <taxon>Bacillati</taxon>
        <taxon>Actinomycetota</taxon>
        <taxon>Actinomycetes</taxon>
        <taxon>Micrococcales</taxon>
        <taxon>Microbacteriaceae</taxon>
        <taxon>Microbacterium</taxon>
    </lineage>
</organism>
<feature type="transmembrane region" description="Helical" evidence="1">
    <location>
        <begin position="54"/>
        <end position="73"/>
    </location>
</feature>
<evidence type="ECO:0000313" key="3">
    <source>
        <dbReference type="Proteomes" id="UP000320235"/>
    </source>
</evidence>
<gene>
    <name evidence="2" type="ORF">FB391_2581</name>
</gene>
<keyword evidence="1" id="KW-0472">Membrane</keyword>
<protein>
    <submittedName>
        <fullName evidence="2">Uncharacterized protein</fullName>
    </submittedName>
</protein>
<reference evidence="2 3" key="1">
    <citation type="submission" date="2019-06" db="EMBL/GenBank/DDBJ databases">
        <title>Sequencing the genomes of 1000 actinobacteria strains.</title>
        <authorList>
            <person name="Klenk H.-P."/>
        </authorList>
    </citation>
    <scope>NUCLEOTIDE SEQUENCE [LARGE SCALE GENOMIC DNA]</scope>
    <source>
        <strain evidence="2 3">DSM 105492</strain>
    </source>
</reference>
<dbReference type="AlphaFoldDB" id="A0A543EU66"/>
<feature type="transmembrane region" description="Helical" evidence="1">
    <location>
        <begin position="21"/>
        <end position="42"/>
    </location>
</feature>
<name>A0A543EU66_9MICO</name>
<dbReference type="EMBL" id="VFPE01000003">
    <property type="protein sequence ID" value="TQM25122.1"/>
    <property type="molecule type" value="Genomic_DNA"/>
</dbReference>
<sequence length="80" mass="7879">MTKNVTTDEAGTATGKPQPKVLAATAGAGVGAAAGTVVNYLIETLTHVNLPDTVEGAILVLVSAGVAFAAGYVKRPSGIN</sequence>
<evidence type="ECO:0000256" key="1">
    <source>
        <dbReference type="SAM" id="Phobius"/>
    </source>
</evidence>
<evidence type="ECO:0000313" key="2">
    <source>
        <dbReference type="EMBL" id="TQM25122.1"/>
    </source>
</evidence>
<comment type="caution">
    <text evidence="2">The sequence shown here is derived from an EMBL/GenBank/DDBJ whole genome shotgun (WGS) entry which is preliminary data.</text>
</comment>